<dbReference type="AlphaFoldDB" id="A0A840RT02"/>
<organism evidence="3 4">
    <name type="scientific">Glaciimonas immobilis</name>
    <dbReference type="NCBI Taxonomy" id="728004"/>
    <lineage>
        <taxon>Bacteria</taxon>
        <taxon>Pseudomonadati</taxon>
        <taxon>Pseudomonadota</taxon>
        <taxon>Betaproteobacteria</taxon>
        <taxon>Burkholderiales</taxon>
        <taxon>Oxalobacteraceae</taxon>
        <taxon>Glaciimonas</taxon>
    </lineage>
</organism>
<gene>
    <name evidence="3" type="ORF">HNR39_001553</name>
</gene>
<protein>
    <recommendedName>
        <fullName evidence="2">Ice-binding protein C-terminal domain-containing protein</fullName>
    </recommendedName>
</protein>
<comment type="caution">
    <text evidence="3">The sequence shown here is derived from an EMBL/GenBank/DDBJ whole genome shotgun (WGS) entry which is preliminary data.</text>
</comment>
<dbReference type="Pfam" id="PF07589">
    <property type="entry name" value="PEP-CTERM"/>
    <property type="match status" value="1"/>
</dbReference>
<sequence>MKPIWKNILAVASVMPLLLTSSLALARPAPADSTSTAPTNSLTFATFADKTNGAYFKFINDATSNTASFGAINDPVNFLFSTSGLTGLNAIISGNQAAHLTMTSSTATQEQYISSIGYDVQPLDSVMTIKITRDTPIIGLDNLLTAVITTKKLPTTLLGINNGLSASINASGNTQNITYTSDFLNFGKTNPAYSSMSLSFSALSTALTSPEDYLADFGANGVGTFSTTPAPLVTPHNFPISPVPEPETYPMLLGGLALIGCMVSRRKSS</sequence>
<keyword evidence="4" id="KW-1185">Reference proteome</keyword>
<keyword evidence="1" id="KW-0732">Signal</keyword>
<name>A0A840RT02_9BURK</name>
<feature type="domain" description="Ice-binding protein C-terminal" evidence="2">
    <location>
        <begin position="242"/>
        <end position="267"/>
    </location>
</feature>
<evidence type="ECO:0000313" key="4">
    <source>
        <dbReference type="Proteomes" id="UP000571084"/>
    </source>
</evidence>
<dbReference type="RefSeq" id="WP_245182383.1">
    <property type="nucleotide sequence ID" value="NZ_JAAOZT010000009.1"/>
</dbReference>
<evidence type="ECO:0000259" key="2">
    <source>
        <dbReference type="Pfam" id="PF07589"/>
    </source>
</evidence>
<evidence type="ECO:0000313" key="3">
    <source>
        <dbReference type="EMBL" id="MBB5199721.1"/>
    </source>
</evidence>
<dbReference type="NCBIfam" id="TIGR02595">
    <property type="entry name" value="PEP_CTERM"/>
    <property type="match status" value="1"/>
</dbReference>
<accession>A0A840RT02</accession>
<feature type="signal peptide" evidence="1">
    <location>
        <begin position="1"/>
        <end position="26"/>
    </location>
</feature>
<proteinExistence type="predicted"/>
<dbReference type="EMBL" id="JACHHQ010000003">
    <property type="protein sequence ID" value="MBB5199721.1"/>
    <property type="molecule type" value="Genomic_DNA"/>
</dbReference>
<dbReference type="InterPro" id="IPR013424">
    <property type="entry name" value="Ice-binding_C"/>
</dbReference>
<feature type="chain" id="PRO_5033046635" description="Ice-binding protein C-terminal domain-containing protein" evidence="1">
    <location>
        <begin position="27"/>
        <end position="269"/>
    </location>
</feature>
<evidence type="ECO:0000256" key="1">
    <source>
        <dbReference type="SAM" id="SignalP"/>
    </source>
</evidence>
<dbReference type="Proteomes" id="UP000571084">
    <property type="component" value="Unassembled WGS sequence"/>
</dbReference>
<reference evidence="3 4" key="1">
    <citation type="submission" date="2020-08" db="EMBL/GenBank/DDBJ databases">
        <title>Genomic Encyclopedia of Type Strains, Phase IV (KMG-IV): sequencing the most valuable type-strain genomes for metagenomic binning, comparative biology and taxonomic classification.</title>
        <authorList>
            <person name="Goeker M."/>
        </authorList>
    </citation>
    <scope>NUCLEOTIDE SEQUENCE [LARGE SCALE GENOMIC DNA]</scope>
    <source>
        <strain evidence="3 4">DSM 23240</strain>
    </source>
</reference>